<comment type="similarity">
    <text evidence="1 2">Belongs to the enoyl-CoA hydratase/isomerase family.</text>
</comment>
<dbReference type="SUPFAM" id="SSF52096">
    <property type="entry name" value="ClpP/crotonase"/>
    <property type="match status" value="1"/>
</dbReference>
<dbReference type="InterPro" id="IPR029045">
    <property type="entry name" value="ClpP/crotonase-like_dom_sf"/>
</dbReference>
<evidence type="ECO:0000313" key="3">
    <source>
        <dbReference type="EMBL" id="AYJ85376.1"/>
    </source>
</evidence>
<evidence type="ECO:0000313" key="4">
    <source>
        <dbReference type="Proteomes" id="UP000276254"/>
    </source>
</evidence>
<dbReference type="OrthoDB" id="7225138at2"/>
<dbReference type="InterPro" id="IPR001753">
    <property type="entry name" value="Enoyl-CoA_hydra/iso"/>
</dbReference>
<dbReference type="KEGG" id="spha:D3Y57_05105"/>
<dbReference type="Pfam" id="PF00378">
    <property type="entry name" value="ECH_1"/>
    <property type="match status" value="1"/>
</dbReference>
<proteinExistence type="inferred from homology"/>
<keyword evidence="3" id="KW-0413">Isomerase</keyword>
<dbReference type="EMBL" id="CP032828">
    <property type="protein sequence ID" value="AYJ85376.1"/>
    <property type="molecule type" value="Genomic_DNA"/>
</dbReference>
<dbReference type="RefSeq" id="WP_121151916.1">
    <property type="nucleotide sequence ID" value="NZ_CP032828.1"/>
</dbReference>
<protein>
    <submittedName>
        <fullName evidence="3">Enoyl-CoA hydratase/isomerase family protein</fullName>
    </submittedName>
</protein>
<sequence length="259" mass="28525">MTEYITYAVRDQVGIISLNRPDKMNAINDDMADQIGDRFRTALNDPRARVLLVRAEGKSFCAGRDTTQLGHRRDDESDYHHVLGAQQRNLTLIDHAKPVVAAVQGHAIGGGFEIALAADIRVASDDAKIAIPEIKYGLLPDTGASQLLSALIGPSRTKIMMLTGRTIDAAQAERWGAVDMVVPRDELDDVAFALARDMASRPPIALAMGKQLANHLWNGRIREGIGMELLAQSVLFRTDDYVEARTALREKREPLFKGR</sequence>
<dbReference type="Proteomes" id="UP000276254">
    <property type="component" value="Plasmid unnamed1"/>
</dbReference>
<accession>A0A494THQ4</accession>
<evidence type="ECO:0000256" key="2">
    <source>
        <dbReference type="RuleBase" id="RU003707"/>
    </source>
</evidence>
<dbReference type="PANTHER" id="PTHR11941">
    <property type="entry name" value="ENOYL-COA HYDRATASE-RELATED"/>
    <property type="match status" value="1"/>
</dbReference>
<dbReference type="AlphaFoldDB" id="A0A494THQ4"/>
<dbReference type="InterPro" id="IPR018376">
    <property type="entry name" value="Enoyl-CoA_hyd/isom_CS"/>
</dbReference>
<dbReference type="CDD" id="cd06558">
    <property type="entry name" value="crotonase-like"/>
    <property type="match status" value="1"/>
</dbReference>
<keyword evidence="3" id="KW-0614">Plasmid</keyword>
<dbReference type="Gene3D" id="3.90.226.10">
    <property type="entry name" value="2-enoyl-CoA Hydratase, Chain A, domain 1"/>
    <property type="match status" value="1"/>
</dbReference>
<reference evidence="3 4" key="1">
    <citation type="submission" date="2018-09" db="EMBL/GenBank/DDBJ databases">
        <title>Sphingomonas peninsula sp. nov., isolated from fildes peninsula, Antarctic soil.</title>
        <authorList>
            <person name="Yingchao G."/>
        </authorList>
    </citation>
    <scope>NUCLEOTIDE SEQUENCE [LARGE SCALE GENOMIC DNA]</scope>
    <source>
        <strain evidence="3 4">YZ-8</strain>
        <plasmid evidence="3 4">unnamed1</plasmid>
    </source>
</reference>
<organism evidence="3 4">
    <name type="scientific">Sphingomonas paeninsulae</name>
    <dbReference type="NCBI Taxonomy" id="2319844"/>
    <lineage>
        <taxon>Bacteria</taxon>
        <taxon>Pseudomonadati</taxon>
        <taxon>Pseudomonadota</taxon>
        <taxon>Alphaproteobacteria</taxon>
        <taxon>Sphingomonadales</taxon>
        <taxon>Sphingomonadaceae</taxon>
        <taxon>Sphingomonas</taxon>
    </lineage>
</organism>
<dbReference type="PANTHER" id="PTHR11941:SF54">
    <property type="entry name" value="ENOYL-COA HYDRATASE, MITOCHONDRIAL"/>
    <property type="match status" value="1"/>
</dbReference>
<dbReference type="GO" id="GO:0016853">
    <property type="term" value="F:isomerase activity"/>
    <property type="evidence" value="ECO:0007669"/>
    <property type="project" value="UniProtKB-KW"/>
</dbReference>
<dbReference type="PROSITE" id="PS00166">
    <property type="entry name" value="ENOYL_COA_HYDRATASE"/>
    <property type="match status" value="1"/>
</dbReference>
<geneLocation type="plasmid" evidence="3">
    <name>unnamed1</name>
</geneLocation>
<keyword evidence="4" id="KW-1185">Reference proteome</keyword>
<dbReference type="GO" id="GO:0006635">
    <property type="term" value="P:fatty acid beta-oxidation"/>
    <property type="evidence" value="ECO:0007669"/>
    <property type="project" value="TreeGrafter"/>
</dbReference>
<name>A0A494THQ4_SPHPE</name>
<evidence type="ECO:0000256" key="1">
    <source>
        <dbReference type="ARBA" id="ARBA00005254"/>
    </source>
</evidence>
<gene>
    <name evidence="3" type="ORF">D3Y57_05105</name>
</gene>